<accession>A0A6J7I9C5</accession>
<sequence>MTEPPRSHRARRHGPSDGEVTVFVSDEQRHVEIDLDRWQRLALAVLADEGVQGECELSVMFVDEATITDLNTRFMDSDGPTDVLSFPIDGDGDPPGRWPDAGGPGPDRTDDIEDELPLLLGDVVVCPSVADRNAPTHAGSFDDEVALLVVHGILHLLGMDHADDAGQAAMQGRERELLAAHHGSLAADPWAALAREQTDES</sequence>
<evidence type="ECO:0000313" key="9">
    <source>
        <dbReference type="EMBL" id="CAB4322608.1"/>
    </source>
</evidence>
<evidence type="ECO:0000256" key="3">
    <source>
        <dbReference type="ARBA" id="ARBA00022722"/>
    </source>
</evidence>
<evidence type="ECO:0000256" key="8">
    <source>
        <dbReference type="SAM" id="MobiDB-lite"/>
    </source>
</evidence>
<keyword evidence="6" id="KW-0378">Hydrolase</keyword>
<gene>
    <name evidence="9" type="ORF">UFOPK1392_00344</name>
    <name evidence="10" type="ORF">UFOPK3733_00465</name>
</gene>
<dbReference type="GO" id="GO:0004519">
    <property type="term" value="F:endonuclease activity"/>
    <property type="evidence" value="ECO:0007669"/>
    <property type="project" value="UniProtKB-KW"/>
</dbReference>
<evidence type="ECO:0000256" key="7">
    <source>
        <dbReference type="ARBA" id="ARBA00022833"/>
    </source>
</evidence>
<keyword evidence="3" id="KW-0540">Nuclease</keyword>
<keyword evidence="7" id="KW-0862">Zinc</keyword>
<dbReference type="Gene3D" id="3.40.390.30">
    <property type="entry name" value="Metalloproteases ('zincins'), catalytic domain"/>
    <property type="match status" value="1"/>
</dbReference>
<dbReference type="PANTHER" id="PTHR46986">
    <property type="entry name" value="ENDORIBONUCLEASE YBEY, CHLOROPLASTIC"/>
    <property type="match status" value="1"/>
</dbReference>
<evidence type="ECO:0000256" key="6">
    <source>
        <dbReference type="ARBA" id="ARBA00022801"/>
    </source>
</evidence>
<protein>
    <submittedName>
        <fullName evidence="10">Unannotated protein</fullName>
    </submittedName>
</protein>
<organism evidence="10">
    <name type="scientific">freshwater metagenome</name>
    <dbReference type="NCBI Taxonomy" id="449393"/>
    <lineage>
        <taxon>unclassified sequences</taxon>
        <taxon>metagenomes</taxon>
        <taxon>ecological metagenomes</taxon>
    </lineage>
</organism>
<comment type="similarity">
    <text evidence="2">Belongs to the endoribonuclease YbeY family.</text>
</comment>
<dbReference type="EMBL" id="CAFBNC010000014">
    <property type="protein sequence ID" value="CAB4927505.1"/>
    <property type="molecule type" value="Genomic_DNA"/>
</dbReference>
<keyword evidence="4" id="KW-0479">Metal-binding</keyword>
<dbReference type="InterPro" id="IPR020549">
    <property type="entry name" value="YbeY_CS"/>
</dbReference>
<reference evidence="10" key="1">
    <citation type="submission" date="2020-05" db="EMBL/GenBank/DDBJ databases">
        <authorList>
            <person name="Chiriac C."/>
            <person name="Salcher M."/>
            <person name="Ghai R."/>
            <person name="Kavagutti S V."/>
        </authorList>
    </citation>
    <scope>NUCLEOTIDE SEQUENCE</scope>
</reference>
<dbReference type="AlphaFoldDB" id="A0A6J7I9C5"/>
<dbReference type="NCBIfam" id="TIGR00043">
    <property type="entry name" value="rRNA maturation RNase YbeY"/>
    <property type="match status" value="1"/>
</dbReference>
<dbReference type="GO" id="GO:0004222">
    <property type="term" value="F:metalloendopeptidase activity"/>
    <property type="evidence" value="ECO:0007669"/>
    <property type="project" value="InterPro"/>
</dbReference>
<dbReference type="HAMAP" id="MF_00009">
    <property type="entry name" value="Endoribonucl_YbeY"/>
    <property type="match status" value="1"/>
</dbReference>
<dbReference type="EMBL" id="CAEMXZ010000009">
    <property type="protein sequence ID" value="CAB4322608.1"/>
    <property type="molecule type" value="Genomic_DNA"/>
</dbReference>
<evidence type="ECO:0000256" key="2">
    <source>
        <dbReference type="ARBA" id="ARBA00010875"/>
    </source>
</evidence>
<comment type="cofactor">
    <cofactor evidence="1">
        <name>Zn(2+)</name>
        <dbReference type="ChEBI" id="CHEBI:29105"/>
    </cofactor>
</comment>
<dbReference type="GO" id="GO:0006364">
    <property type="term" value="P:rRNA processing"/>
    <property type="evidence" value="ECO:0007669"/>
    <property type="project" value="InterPro"/>
</dbReference>
<dbReference type="SUPFAM" id="SSF55486">
    <property type="entry name" value="Metalloproteases ('zincins'), catalytic domain"/>
    <property type="match status" value="1"/>
</dbReference>
<dbReference type="GO" id="GO:0046872">
    <property type="term" value="F:metal ion binding"/>
    <property type="evidence" value="ECO:0007669"/>
    <property type="project" value="UniProtKB-KW"/>
</dbReference>
<dbReference type="InterPro" id="IPR002036">
    <property type="entry name" value="YbeY"/>
</dbReference>
<evidence type="ECO:0000256" key="4">
    <source>
        <dbReference type="ARBA" id="ARBA00022723"/>
    </source>
</evidence>
<keyword evidence="5" id="KW-0255">Endonuclease</keyword>
<dbReference type="PANTHER" id="PTHR46986:SF1">
    <property type="entry name" value="ENDORIBONUCLEASE YBEY, CHLOROPLASTIC"/>
    <property type="match status" value="1"/>
</dbReference>
<evidence type="ECO:0000256" key="1">
    <source>
        <dbReference type="ARBA" id="ARBA00001947"/>
    </source>
</evidence>
<name>A0A6J7I9C5_9ZZZZ</name>
<proteinExistence type="inferred from homology"/>
<dbReference type="Pfam" id="PF02130">
    <property type="entry name" value="YbeY"/>
    <property type="match status" value="1"/>
</dbReference>
<dbReference type="PROSITE" id="PS01306">
    <property type="entry name" value="UPF0054"/>
    <property type="match status" value="1"/>
</dbReference>
<evidence type="ECO:0000313" key="10">
    <source>
        <dbReference type="EMBL" id="CAB4927505.1"/>
    </source>
</evidence>
<dbReference type="InterPro" id="IPR023091">
    <property type="entry name" value="MetalPrtase_cat_dom_sf_prd"/>
</dbReference>
<evidence type="ECO:0000256" key="5">
    <source>
        <dbReference type="ARBA" id="ARBA00022759"/>
    </source>
</evidence>
<feature type="region of interest" description="Disordered" evidence="8">
    <location>
        <begin position="88"/>
        <end position="110"/>
    </location>
</feature>